<accession>B0XNH4</accession>
<sequence>MLLGSGGGWLACLNAWILQNQNHLSQSQSGLSPSLDNDLDLYNPQAFNPVTSLILSLIICGSDCLLITPLAESTQGF</sequence>
<evidence type="ECO:0000313" key="2">
    <source>
        <dbReference type="Proteomes" id="UP000001699"/>
    </source>
</evidence>
<reference evidence="1 2" key="1">
    <citation type="journal article" date="2008" name="PLoS Genet.">
        <title>Genomic islands in the pathogenic filamentous fungus Aspergillus fumigatus.</title>
        <authorList>
            <person name="Fedorova N.D."/>
            <person name="Khaldi N."/>
            <person name="Joardar V.S."/>
            <person name="Maiti R."/>
            <person name="Amedeo P."/>
            <person name="Anderson M.J."/>
            <person name="Crabtree J."/>
            <person name="Silva J.C."/>
            <person name="Badger J.H."/>
            <person name="Albarraq A."/>
            <person name="Angiuoli S."/>
            <person name="Bussey H."/>
            <person name="Bowyer P."/>
            <person name="Cotty P.J."/>
            <person name="Dyer P.S."/>
            <person name="Egan A."/>
            <person name="Galens K."/>
            <person name="Fraser-Liggett C.M."/>
            <person name="Haas B.J."/>
            <person name="Inman J.M."/>
            <person name="Kent R."/>
            <person name="Lemieux S."/>
            <person name="Malavazi I."/>
            <person name="Orvis J."/>
            <person name="Roemer T."/>
            <person name="Ronning C.M."/>
            <person name="Sundaram J.P."/>
            <person name="Sutton G."/>
            <person name="Turner G."/>
            <person name="Venter J.C."/>
            <person name="White O.R."/>
            <person name="Whitty B.R."/>
            <person name="Youngman P."/>
            <person name="Wolfe K.H."/>
            <person name="Goldman G.H."/>
            <person name="Wortman J.R."/>
            <person name="Jiang B."/>
            <person name="Denning D.W."/>
            <person name="Nierman W.C."/>
        </authorList>
    </citation>
    <scope>NUCLEOTIDE SEQUENCE [LARGE SCALE GENOMIC DNA]</scope>
    <source>
        <strain evidence="2">CBS 144.89 / FGSC A1163 / CEA10</strain>
    </source>
</reference>
<gene>
    <name evidence="1" type="ORF">AFUB_015160</name>
</gene>
<proteinExistence type="predicted"/>
<dbReference type="VEuPathDB" id="FungiDB:AFUB_015160"/>
<keyword evidence="2" id="KW-1185">Reference proteome</keyword>
<dbReference type="HOGENOM" id="CLU_2637620_0_0_1"/>
<dbReference type="Proteomes" id="UP000001699">
    <property type="component" value="Unassembled WGS sequence"/>
</dbReference>
<dbReference type="EMBL" id="DS499594">
    <property type="protein sequence ID" value="EDP56796.1"/>
    <property type="molecule type" value="Genomic_DNA"/>
</dbReference>
<dbReference type="AlphaFoldDB" id="B0XNH4"/>
<evidence type="ECO:0000313" key="1">
    <source>
        <dbReference type="EMBL" id="EDP56796.1"/>
    </source>
</evidence>
<name>B0XNH4_ASPFC</name>
<organism evidence="1 2">
    <name type="scientific">Aspergillus fumigatus (strain CBS 144.89 / FGSC A1163 / CEA10)</name>
    <name type="common">Neosartorya fumigata</name>
    <dbReference type="NCBI Taxonomy" id="451804"/>
    <lineage>
        <taxon>Eukaryota</taxon>
        <taxon>Fungi</taxon>
        <taxon>Dikarya</taxon>
        <taxon>Ascomycota</taxon>
        <taxon>Pezizomycotina</taxon>
        <taxon>Eurotiomycetes</taxon>
        <taxon>Eurotiomycetidae</taxon>
        <taxon>Eurotiales</taxon>
        <taxon>Aspergillaceae</taxon>
        <taxon>Aspergillus</taxon>
        <taxon>Aspergillus subgen. Fumigati</taxon>
    </lineage>
</organism>
<protein>
    <submittedName>
        <fullName evidence="1">Uncharacterized protein</fullName>
    </submittedName>
</protein>